<name>A0A835S0P3_VANPL</name>
<dbReference type="InterPro" id="IPR002885">
    <property type="entry name" value="PPR_rpt"/>
</dbReference>
<evidence type="ECO:0000256" key="1">
    <source>
        <dbReference type="ARBA" id="ARBA00022737"/>
    </source>
</evidence>
<evidence type="ECO:0000256" key="2">
    <source>
        <dbReference type="PROSITE-ProRule" id="PRU00708"/>
    </source>
</evidence>
<feature type="repeat" description="PPR" evidence="2">
    <location>
        <begin position="225"/>
        <end position="259"/>
    </location>
</feature>
<evidence type="ECO:0000313" key="4">
    <source>
        <dbReference type="Proteomes" id="UP000636800"/>
    </source>
</evidence>
<dbReference type="PANTHER" id="PTHR47932">
    <property type="entry name" value="ATPASE EXPRESSION PROTEIN 3"/>
    <property type="match status" value="1"/>
</dbReference>
<dbReference type="Pfam" id="PF13041">
    <property type="entry name" value="PPR_2"/>
    <property type="match status" value="4"/>
</dbReference>
<organism evidence="3 4">
    <name type="scientific">Vanilla planifolia</name>
    <name type="common">Vanilla</name>
    <dbReference type="NCBI Taxonomy" id="51239"/>
    <lineage>
        <taxon>Eukaryota</taxon>
        <taxon>Viridiplantae</taxon>
        <taxon>Streptophyta</taxon>
        <taxon>Embryophyta</taxon>
        <taxon>Tracheophyta</taxon>
        <taxon>Spermatophyta</taxon>
        <taxon>Magnoliopsida</taxon>
        <taxon>Liliopsida</taxon>
        <taxon>Asparagales</taxon>
        <taxon>Orchidaceae</taxon>
        <taxon>Vanilloideae</taxon>
        <taxon>Vanilleae</taxon>
        <taxon>Vanilla</taxon>
    </lineage>
</organism>
<feature type="repeat" description="PPR" evidence="2">
    <location>
        <begin position="398"/>
        <end position="432"/>
    </location>
</feature>
<dbReference type="Pfam" id="PF01535">
    <property type="entry name" value="PPR"/>
    <property type="match status" value="2"/>
</dbReference>
<protein>
    <recommendedName>
        <fullName evidence="5">Pentatricopeptide repeat-containing protein</fullName>
    </recommendedName>
</protein>
<feature type="repeat" description="PPR" evidence="2">
    <location>
        <begin position="433"/>
        <end position="468"/>
    </location>
</feature>
<dbReference type="Gene3D" id="1.25.40.10">
    <property type="entry name" value="Tetratricopeptide repeat domain"/>
    <property type="match status" value="5"/>
</dbReference>
<accession>A0A835S0P3</accession>
<dbReference type="GO" id="GO:0003729">
    <property type="term" value="F:mRNA binding"/>
    <property type="evidence" value="ECO:0007669"/>
    <property type="project" value="TreeGrafter"/>
</dbReference>
<proteinExistence type="predicted"/>
<keyword evidence="1" id="KW-0677">Repeat</keyword>
<dbReference type="InterPro" id="IPR011990">
    <property type="entry name" value="TPR-like_helical_dom_sf"/>
</dbReference>
<dbReference type="AlphaFoldDB" id="A0A835S0P3"/>
<dbReference type="Proteomes" id="UP000636800">
    <property type="component" value="Chromosome 1"/>
</dbReference>
<comment type="caution">
    <text evidence="3">The sequence shown here is derived from an EMBL/GenBank/DDBJ whole genome shotgun (WGS) entry which is preliminary data.</text>
</comment>
<evidence type="ECO:0008006" key="5">
    <source>
        <dbReference type="Google" id="ProtNLM"/>
    </source>
</evidence>
<keyword evidence="4" id="KW-1185">Reference proteome</keyword>
<reference evidence="3 4" key="1">
    <citation type="journal article" date="2020" name="Nat. Food">
        <title>A phased Vanilla planifolia genome enables genetic improvement of flavour and production.</title>
        <authorList>
            <person name="Hasing T."/>
            <person name="Tang H."/>
            <person name="Brym M."/>
            <person name="Khazi F."/>
            <person name="Huang T."/>
            <person name="Chambers A.H."/>
        </authorList>
    </citation>
    <scope>NUCLEOTIDE SEQUENCE [LARGE SCALE GENOMIC DNA]</scope>
    <source>
        <tissue evidence="3">Leaf</tissue>
    </source>
</reference>
<dbReference type="PANTHER" id="PTHR47932:SF2">
    <property type="entry name" value="OS10G0484300 PROTEIN"/>
    <property type="match status" value="1"/>
</dbReference>
<evidence type="ECO:0000313" key="3">
    <source>
        <dbReference type="EMBL" id="KAG0499124.1"/>
    </source>
</evidence>
<dbReference type="PROSITE" id="PS51375">
    <property type="entry name" value="PPR"/>
    <property type="match status" value="7"/>
</dbReference>
<feature type="repeat" description="PPR" evidence="2">
    <location>
        <begin position="260"/>
        <end position="294"/>
    </location>
</feature>
<feature type="repeat" description="PPR" evidence="2">
    <location>
        <begin position="155"/>
        <end position="189"/>
    </location>
</feature>
<sequence>MPSISLSSCRSSPDAAAAAAAAIKTVVVPTPPLDYVSLFRSAVCSFSCRQKYCPFPPFSKVLRSDSAAYTALRMLRLLIRPSTASYNSLINSLLLANRTAAAAAVFNSLLSSGLGLNTASFTILLKLILSSPRGDRFNDAYSLLGTMLRNGHPPDAITYSTLIGALSQAGKLEEALGVLDLMVDANFQPTPQACTSLIHGYCSLGKVKEAKDFLDLIERYGLVPDSFMYTPLIDALSRIGDFEEVKKILEESQKKGWKPDEVTYNVYMNGLAKAGMIGEAFGVLDTMRFNGLLPSLETLSVLFDCVCREYTLRESIELLEWSSKLDWSPDVGFYNTLMSRHIENGCYVNVLPLYGGMVKKGIEPDSCTLTLIIRSLYISGKLQFAKCILNADWRFTLDVVLFNTMLHMFYLVGENKEVIDLFACMVQKNVAPNKFTYSIMIDSLCKEGKIDEAIDLVFCANTDMQYLVGRLLHWLARFRRLTEILKLLQRTCEHDYIVDTAVFSSLIVGCCKSGICQSRDFYKLSMIIDKILGIM</sequence>
<dbReference type="EMBL" id="JADCNL010000001">
    <property type="protein sequence ID" value="KAG0499124.1"/>
    <property type="molecule type" value="Genomic_DNA"/>
</dbReference>
<gene>
    <name evidence="3" type="ORF">HPP92_003815</name>
</gene>
<dbReference type="OrthoDB" id="7676488at2759"/>
<feature type="repeat" description="PPR" evidence="2">
    <location>
        <begin position="190"/>
        <end position="224"/>
    </location>
</feature>
<feature type="repeat" description="PPR" evidence="2">
    <location>
        <begin position="330"/>
        <end position="364"/>
    </location>
</feature>
<dbReference type="NCBIfam" id="TIGR00756">
    <property type="entry name" value="PPR"/>
    <property type="match status" value="6"/>
</dbReference>